<dbReference type="PANTHER" id="PTHR33064:SF37">
    <property type="entry name" value="RIBONUCLEASE H"/>
    <property type="match status" value="1"/>
</dbReference>
<dbReference type="Gene3D" id="3.10.10.10">
    <property type="entry name" value="HIV Type 1 Reverse Transcriptase, subunit A, domain 1"/>
    <property type="match status" value="1"/>
</dbReference>
<dbReference type="Pfam" id="PF00098">
    <property type="entry name" value="zf-CCHC"/>
    <property type="match status" value="1"/>
</dbReference>
<dbReference type="InterPro" id="IPR043128">
    <property type="entry name" value="Rev_trsase/Diguanyl_cyclase"/>
</dbReference>
<evidence type="ECO:0008006" key="7">
    <source>
        <dbReference type="Google" id="ProtNLM"/>
    </source>
</evidence>
<reference evidence="6" key="1">
    <citation type="journal article" date="2015" name="Proc. Natl. Acad. Sci. U.S.A.">
        <title>Genome sequence of the Asian Tiger mosquito, Aedes albopictus, reveals insights into its biology, genetics, and evolution.</title>
        <authorList>
            <person name="Chen X.G."/>
            <person name="Jiang X."/>
            <person name="Gu J."/>
            <person name="Xu M."/>
            <person name="Wu Y."/>
            <person name="Deng Y."/>
            <person name="Zhang C."/>
            <person name="Bonizzoni M."/>
            <person name="Dermauw W."/>
            <person name="Vontas J."/>
            <person name="Armbruster P."/>
            <person name="Huang X."/>
            <person name="Yang Y."/>
            <person name="Zhang H."/>
            <person name="He W."/>
            <person name="Peng H."/>
            <person name="Liu Y."/>
            <person name="Wu K."/>
            <person name="Chen J."/>
            <person name="Lirakis M."/>
            <person name="Topalis P."/>
            <person name="Van Leeuwen T."/>
            <person name="Hall A.B."/>
            <person name="Jiang X."/>
            <person name="Thorpe C."/>
            <person name="Mueller R.L."/>
            <person name="Sun C."/>
            <person name="Waterhouse R.M."/>
            <person name="Yan G."/>
            <person name="Tu Z.J."/>
            <person name="Fang X."/>
            <person name="James A.A."/>
        </authorList>
    </citation>
    <scope>NUCLEOTIDE SEQUENCE [LARGE SCALE GENOMIC DNA]</scope>
    <source>
        <strain evidence="6">Foshan</strain>
    </source>
</reference>
<protein>
    <recommendedName>
        <fullName evidence="7">CCHC-type domain-containing protein</fullName>
    </recommendedName>
</protein>
<sequence>MPLTRRMAAKTKEEMAEKQTDPPFFDAENEPTENVQEKENDETDSGSQLPTQTVSGGTSRNEMQIVNLHPYDVGRLIPEYAEGDGVGKWLRRIDHFRAIYGWSEQMCLLYASTRLAGAAANWYRRHEEWIFNWRQFKDRIIVAFPETYDEADIHRELEAVKIEKGESYEAYVYRVDAIAQKGDFSVSATIKYIIKGLRYDKVYCSLLTNQYTSTLELLRHIKWIASNMEMLPSNAFRQPKVNAAVTSAGPRAAPSPATGVVCYNCREPGHRSLDCPKPQRKERCKKCLRVGHAADVCMDRSTASQQPTQQPVVINKFDGGKRSATNALFEAVGPDDHITVNQASQQEIEIEAAGERFRAMALFDTEYEWFMLGNIDEKCMSVESSALGIDLDVGDDKETLSCRVQLESLVERSYLKRARPDKPLVSFDAEIRLKEDKIYSASPQRLSVFERKELDKIISDLLQQGIIRESDSPYTSRVVLTRKRNNTFRMCVNYKPLNKIVERNHFPMPVIEDQVAKLQGKRYFTSLDLKNGFYHVSLTEQSRKYTSFVTDSGQYEFNRLPFGYANSPAIFVKYISKVLEPFIKEERVIVFIDDMLIASDTLSEHFQTLEEVLETLADNHLVLQFGKCQFFKTRLEYLGYDVQCGIFVEQHGESVHWQDGLNSFVWG</sequence>
<evidence type="ECO:0000259" key="3">
    <source>
        <dbReference type="PROSITE" id="PS50158"/>
    </source>
</evidence>
<dbReference type="Pfam" id="PF03732">
    <property type="entry name" value="Retrotrans_gag"/>
    <property type="match status" value="1"/>
</dbReference>
<feature type="compositionally biased region" description="Polar residues" evidence="2">
    <location>
        <begin position="45"/>
        <end position="59"/>
    </location>
</feature>
<name>A0ABM1YZ12_AEDAL</name>
<dbReference type="Gene3D" id="4.10.60.10">
    <property type="entry name" value="Zinc finger, CCHC-type"/>
    <property type="match status" value="1"/>
</dbReference>
<feature type="domain" description="Reverse transcriptase" evidence="4">
    <location>
        <begin position="462"/>
        <end position="642"/>
    </location>
</feature>
<keyword evidence="1" id="KW-0862">Zinc</keyword>
<dbReference type="Gene3D" id="3.30.70.270">
    <property type="match status" value="1"/>
</dbReference>
<evidence type="ECO:0000256" key="1">
    <source>
        <dbReference type="PROSITE-ProRule" id="PRU00047"/>
    </source>
</evidence>
<dbReference type="SUPFAM" id="SSF57756">
    <property type="entry name" value="Retrovirus zinc finger-like domains"/>
    <property type="match status" value="1"/>
</dbReference>
<dbReference type="InterPro" id="IPR005162">
    <property type="entry name" value="Retrotrans_gag_dom"/>
</dbReference>
<dbReference type="SUPFAM" id="SSF56672">
    <property type="entry name" value="DNA/RNA polymerases"/>
    <property type="match status" value="1"/>
</dbReference>
<keyword evidence="6" id="KW-1185">Reference proteome</keyword>
<dbReference type="GeneID" id="109417404"/>
<dbReference type="PROSITE" id="PS50878">
    <property type="entry name" value="RT_POL"/>
    <property type="match status" value="1"/>
</dbReference>
<dbReference type="InterPro" id="IPR000477">
    <property type="entry name" value="RT_dom"/>
</dbReference>
<dbReference type="CDD" id="cd01647">
    <property type="entry name" value="RT_LTR"/>
    <property type="match status" value="1"/>
</dbReference>
<dbReference type="Proteomes" id="UP000069940">
    <property type="component" value="Unassembled WGS sequence"/>
</dbReference>
<dbReference type="Pfam" id="PF00078">
    <property type="entry name" value="RVT_1"/>
    <property type="match status" value="1"/>
</dbReference>
<proteinExistence type="predicted"/>
<feature type="region of interest" description="Disordered" evidence="2">
    <location>
        <begin position="1"/>
        <end position="59"/>
    </location>
</feature>
<dbReference type="RefSeq" id="XP_029713975.1">
    <property type="nucleotide sequence ID" value="XM_029858115.1"/>
</dbReference>
<dbReference type="InterPro" id="IPR051320">
    <property type="entry name" value="Viral_Replic_Matur_Polypro"/>
</dbReference>
<keyword evidence="1" id="KW-0863">Zinc-finger</keyword>
<dbReference type="InterPro" id="IPR001878">
    <property type="entry name" value="Znf_CCHC"/>
</dbReference>
<organism evidence="5 6">
    <name type="scientific">Aedes albopictus</name>
    <name type="common">Asian tiger mosquito</name>
    <name type="synonym">Stegomyia albopicta</name>
    <dbReference type="NCBI Taxonomy" id="7160"/>
    <lineage>
        <taxon>Eukaryota</taxon>
        <taxon>Metazoa</taxon>
        <taxon>Ecdysozoa</taxon>
        <taxon>Arthropoda</taxon>
        <taxon>Hexapoda</taxon>
        <taxon>Insecta</taxon>
        <taxon>Pterygota</taxon>
        <taxon>Neoptera</taxon>
        <taxon>Endopterygota</taxon>
        <taxon>Diptera</taxon>
        <taxon>Nematocera</taxon>
        <taxon>Culicoidea</taxon>
        <taxon>Culicidae</taxon>
        <taxon>Culicinae</taxon>
        <taxon>Aedini</taxon>
        <taxon>Aedes</taxon>
        <taxon>Stegomyia</taxon>
    </lineage>
</organism>
<evidence type="ECO:0000313" key="6">
    <source>
        <dbReference type="Proteomes" id="UP000069940"/>
    </source>
</evidence>
<feature type="compositionally biased region" description="Basic and acidic residues" evidence="2">
    <location>
        <begin position="10"/>
        <end position="20"/>
    </location>
</feature>
<evidence type="ECO:0000313" key="5">
    <source>
        <dbReference type="EnsemblMetazoa" id="AALFPA23_013399.P19410"/>
    </source>
</evidence>
<dbReference type="SMART" id="SM00343">
    <property type="entry name" value="ZnF_C2HC"/>
    <property type="match status" value="2"/>
</dbReference>
<dbReference type="InterPro" id="IPR036875">
    <property type="entry name" value="Znf_CCHC_sf"/>
</dbReference>
<keyword evidence="1" id="KW-0479">Metal-binding</keyword>
<evidence type="ECO:0000259" key="4">
    <source>
        <dbReference type="PROSITE" id="PS50878"/>
    </source>
</evidence>
<dbReference type="PANTHER" id="PTHR33064">
    <property type="entry name" value="POL PROTEIN"/>
    <property type="match status" value="1"/>
</dbReference>
<reference evidence="5" key="2">
    <citation type="submission" date="2025-05" db="UniProtKB">
        <authorList>
            <consortium name="EnsemblMetazoa"/>
        </authorList>
    </citation>
    <scope>IDENTIFICATION</scope>
    <source>
        <strain evidence="5">Foshan</strain>
    </source>
</reference>
<dbReference type="PROSITE" id="PS50158">
    <property type="entry name" value="ZF_CCHC"/>
    <property type="match status" value="1"/>
</dbReference>
<feature type="domain" description="CCHC-type" evidence="3">
    <location>
        <begin position="262"/>
        <end position="277"/>
    </location>
</feature>
<accession>A0ABM1YZ12</accession>
<dbReference type="InterPro" id="IPR043502">
    <property type="entry name" value="DNA/RNA_pol_sf"/>
</dbReference>
<evidence type="ECO:0000256" key="2">
    <source>
        <dbReference type="SAM" id="MobiDB-lite"/>
    </source>
</evidence>
<dbReference type="EnsemblMetazoa" id="AALFPA23_013399.R19410">
    <property type="protein sequence ID" value="AALFPA23_013399.P19410"/>
    <property type="gene ID" value="AALFPA23_013399"/>
</dbReference>